<feature type="domain" description="Cation efflux protein cytoplasmic" evidence="12">
    <location>
        <begin position="286"/>
        <end position="358"/>
    </location>
</feature>
<sequence length="359" mass="39403">MELGQVYISKSYDGVEPPESSDEIGGVAASCGMACAFSRQEQSNSDCKEREESTRRLFSLMFLYLVVMSVQIVGGLKSNSLAVITDAAHLLADVAGFSVSILAIKISSWDADPYSSYGFKRLEVLGALLSVQLIWLVSGVLIHEAVERLLSRTREVNGEAMFFISAFGFCVNLVMVMWLGHGHNDHHHHHHCKPRESEEETDLLSGGSGKSSKAININIQGAYLHVMADMIQSLGVMIGGAIIWAKPQWLVVDLICTLVFSAFALAATVPMLKNVFRILMESAPGNVDMTKLERGLRRINGVQDVHDLHVWEITVGRIVLSCHVLAIPGASPREILSDVRNYCRKAYGIHHVTVQVESA</sequence>
<evidence type="ECO:0000256" key="3">
    <source>
        <dbReference type="ARBA" id="ARBA00022448"/>
    </source>
</evidence>
<reference evidence="13" key="1">
    <citation type="submission" date="2007-09" db="EMBL/GenBank/DDBJ databases">
        <title>Adaptive radiation of a tandemly repeated short chain dehydrogenase encoding gene family in Brassicales.</title>
        <authorList>
            <person name="Navarro-Quezada A.R."/>
            <person name="Schmid K.J."/>
        </authorList>
    </citation>
    <scope>NUCLEOTIDE SEQUENCE</scope>
</reference>
<accession>B2BXQ3</accession>
<evidence type="ECO:0000256" key="1">
    <source>
        <dbReference type="ARBA" id="ARBA00004141"/>
    </source>
</evidence>
<evidence type="ECO:0000256" key="5">
    <source>
        <dbReference type="ARBA" id="ARBA00022906"/>
    </source>
</evidence>
<feature type="transmembrane region" description="Helical" evidence="10">
    <location>
        <begin position="250"/>
        <end position="272"/>
    </location>
</feature>
<dbReference type="GO" id="GO:0005886">
    <property type="term" value="C:plasma membrane"/>
    <property type="evidence" value="ECO:0007669"/>
    <property type="project" value="TreeGrafter"/>
</dbReference>
<dbReference type="SUPFAM" id="SSF160240">
    <property type="entry name" value="Cation efflux protein cytoplasmic domain-like"/>
    <property type="match status" value="1"/>
</dbReference>
<evidence type="ECO:0000256" key="10">
    <source>
        <dbReference type="SAM" id="Phobius"/>
    </source>
</evidence>
<dbReference type="InterPro" id="IPR058533">
    <property type="entry name" value="Cation_efflux_TM"/>
</dbReference>
<feature type="transmembrane region" description="Helical" evidence="10">
    <location>
        <begin position="82"/>
        <end position="104"/>
    </location>
</feature>
<keyword evidence="5" id="KW-0864">Zinc transport</keyword>
<feature type="region of interest" description="Disordered" evidence="9">
    <location>
        <begin position="188"/>
        <end position="210"/>
    </location>
</feature>
<organism evidence="13">
    <name type="scientific">Tarenaya spinosa</name>
    <dbReference type="NCBI Taxonomy" id="228870"/>
    <lineage>
        <taxon>Eukaryota</taxon>
        <taxon>Viridiplantae</taxon>
        <taxon>Streptophyta</taxon>
        <taxon>Embryophyta</taxon>
        <taxon>Tracheophyta</taxon>
        <taxon>Spermatophyta</taxon>
        <taxon>Magnoliopsida</taxon>
        <taxon>eudicotyledons</taxon>
        <taxon>Gunneridae</taxon>
        <taxon>Pentapetalae</taxon>
        <taxon>rosids</taxon>
        <taxon>malvids</taxon>
        <taxon>Brassicales</taxon>
        <taxon>Cleomaceae</taxon>
        <taxon>New World clade</taxon>
        <taxon>Tarenaya</taxon>
    </lineage>
</organism>
<feature type="transmembrane region" description="Helical" evidence="10">
    <location>
        <begin position="124"/>
        <end position="142"/>
    </location>
</feature>
<keyword evidence="3" id="KW-0813">Transport</keyword>
<evidence type="ECO:0000256" key="8">
    <source>
        <dbReference type="ARBA" id="ARBA00023136"/>
    </source>
</evidence>
<evidence type="ECO:0000256" key="9">
    <source>
        <dbReference type="SAM" id="MobiDB-lite"/>
    </source>
</evidence>
<feature type="transmembrane region" description="Helical" evidence="10">
    <location>
        <begin position="222"/>
        <end position="244"/>
    </location>
</feature>
<dbReference type="InterPro" id="IPR027469">
    <property type="entry name" value="Cation_efflux_TMD_sf"/>
</dbReference>
<dbReference type="Pfam" id="PF01545">
    <property type="entry name" value="Cation_efflux"/>
    <property type="match status" value="1"/>
</dbReference>
<dbReference type="GO" id="GO:0005385">
    <property type="term" value="F:zinc ion transmembrane transporter activity"/>
    <property type="evidence" value="ECO:0007669"/>
    <property type="project" value="TreeGrafter"/>
</dbReference>
<name>B2BXQ3_9ROSI</name>
<dbReference type="InterPro" id="IPR050681">
    <property type="entry name" value="CDF/SLC30A"/>
</dbReference>
<evidence type="ECO:0000256" key="6">
    <source>
        <dbReference type="ARBA" id="ARBA00022989"/>
    </source>
</evidence>
<evidence type="ECO:0000256" key="2">
    <source>
        <dbReference type="ARBA" id="ARBA00008873"/>
    </source>
</evidence>
<dbReference type="AlphaFoldDB" id="B2BXQ3"/>
<dbReference type="EMBL" id="EU162609">
    <property type="protein sequence ID" value="ABW81090.1"/>
    <property type="molecule type" value="Genomic_DNA"/>
</dbReference>
<dbReference type="Pfam" id="PF16916">
    <property type="entry name" value="ZT_dimer"/>
    <property type="match status" value="1"/>
</dbReference>
<evidence type="ECO:0000256" key="7">
    <source>
        <dbReference type="ARBA" id="ARBA00023065"/>
    </source>
</evidence>
<feature type="domain" description="Cation efflux protein transmembrane" evidence="11">
    <location>
        <begin position="61"/>
        <end position="280"/>
    </location>
</feature>
<proteinExistence type="inferred from homology"/>
<dbReference type="PANTHER" id="PTHR11562">
    <property type="entry name" value="CATION EFFLUX PROTEIN/ ZINC TRANSPORTER"/>
    <property type="match status" value="1"/>
</dbReference>
<dbReference type="InterPro" id="IPR002524">
    <property type="entry name" value="Cation_efflux"/>
</dbReference>
<evidence type="ECO:0000259" key="11">
    <source>
        <dbReference type="Pfam" id="PF01545"/>
    </source>
</evidence>
<keyword evidence="4 10" id="KW-0812">Transmembrane</keyword>
<gene>
    <name evidence="13" type="primary">Ztp14</name>
</gene>
<keyword evidence="6 10" id="KW-1133">Transmembrane helix</keyword>
<feature type="transmembrane region" description="Helical" evidence="10">
    <location>
        <begin position="57"/>
        <end position="76"/>
    </location>
</feature>
<dbReference type="PANTHER" id="PTHR11562:SF101">
    <property type="entry name" value="METAL TOLERANCE PROTEIN B"/>
    <property type="match status" value="1"/>
</dbReference>
<dbReference type="InterPro" id="IPR027470">
    <property type="entry name" value="Cation_efflux_CTD"/>
</dbReference>
<protein>
    <submittedName>
        <fullName evidence="13">Ztp14</fullName>
    </submittedName>
</protein>
<evidence type="ECO:0000313" key="13">
    <source>
        <dbReference type="EMBL" id="ABW81090.1"/>
    </source>
</evidence>
<dbReference type="NCBIfam" id="TIGR01297">
    <property type="entry name" value="CDF"/>
    <property type="match status" value="1"/>
</dbReference>
<comment type="similarity">
    <text evidence="2">Belongs to the cation diffusion facilitator (CDF) transporter (TC 2.A.4) family. SLC30A subfamily.</text>
</comment>
<evidence type="ECO:0000256" key="4">
    <source>
        <dbReference type="ARBA" id="ARBA00022692"/>
    </source>
</evidence>
<dbReference type="Gene3D" id="1.20.1510.10">
    <property type="entry name" value="Cation efflux protein transmembrane domain"/>
    <property type="match status" value="1"/>
</dbReference>
<keyword evidence="5" id="KW-0862">Zinc</keyword>
<dbReference type="SUPFAM" id="SSF161111">
    <property type="entry name" value="Cation efflux protein transmembrane domain-like"/>
    <property type="match status" value="1"/>
</dbReference>
<comment type="subcellular location">
    <subcellularLocation>
        <location evidence="1">Membrane</location>
        <topology evidence="1">Multi-pass membrane protein</topology>
    </subcellularLocation>
</comment>
<keyword evidence="7" id="KW-0406">Ion transport</keyword>
<feature type="transmembrane region" description="Helical" evidence="10">
    <location>
        <begin position="162"/>
        <end position="180"/>
    </location>
</feature>
<evidence type="ECO:0000259" key="12">
    <source>
        <dbReference type="Pfam" id="PF16916"/>
    </source>
</evidence>
<keyword evidence="8 10" id="KW-0472">Membrane</keyword>
<dbReference type="InterPro" id="IPR036837">
    <property type="entry name" value="Cation_efflux_CTD_sf"/>
</dbReference>